<keyword evidence="3" id="KW-0804">Transcription</keyword>
<dbReference type="Gene3D" id="1.10.10.10">
    <property type="entry name" value="Winged helix-like DNA-binding domain superfamily/Winged helix DNA-binding domain"/>
    <property type="match status" value="1"/>
</dbReference>
<dbReference type="PANTHER" id="PTHR33164:SF56">
    <property type="entry name" value="HTH-TYPE TRANSCRIPTIONAL REGULATOR MHQR"/>
    <property type="match status" value="1"/>
</dbReference>
<dbReference type="SUPFAM" id="SSF46785">
    <property type="entry name" value="Winged helix' DNA-binding domain"/>
    <property type="match status" value="1"/>
</dbReference>
<reference evidence="5 6" key="1">
    <citation type="submission" date="2019-08" db="EMBL/GenBank/DDBJ databases">
        <title>Bacillus genomes from the desert of Cuatro Cienegas, Coahuila.</title>
        <authorList>
            <person name="Olmedo-Alvarez G."/>
        </authorList>
    </citation>
    <scope>NUCLEOTIDE SEQUENCE [LARGE SCALE GENOMIC DNA]</scope>
    <source>
        <strain evidence="5 6">CH37_1T</strain>
    </source>
</reference>
<evidence type="ECO:0000259" key="4">
    <source>
        <dbReference type="PROSITE" id="PS50995"/>
    </source>
</evidence>
<keyword evidence="2" id="KW-0238">DNA-binding</keyword>
<sequence length="141" mass="16067">MNDKLKAVTVILRASQAIQEAIRKDAANYDLNPTEFSVLELLYHKGDQPIQMIGRKVLISSSSITYVVDKLEQKNYVRRQGCPEDRRVIYAVLTAEGKALMDHVFPRHESKMGEVFDELSADEVNQTIDLMKKIGCRAERI</sequence>
<dbReference type="Proteomes" id="UP000323732">
    <property type="component" value="Unassembled WGS sequence"/>
</dbReference>
<evidence type="ECO:0000256" key="3">
    <source>
        <dbReference type="ARBA" id="ARBA00023163"/>
    </source>
</evidence>
<name>A0A5D4SLZ3_9BACI</name>
<dbReference type="PRINTS" id="PR00598">
    <property type="entry name" value="HTHMARR"/>
</dbReference>
<dbReference type="GO" id="GO:0006950">
    <property type="term" value="P:response to stress"/>
    <property type="evidence" value="ECO:0007669"/>
    <property type="project" value="TreeGrafter"/>
</dbReference>
<accession>A0A5D4SLZ3</accession>
<dbReference type="InterPro" id="IPR036390">
    <property type="entry name" value="WH_DNA-bd_sf"/>
</dbReference>
<dbReference type="InterPro" id="IPR000835">
    <property type="entry name" value="HTH_MarR-typ"/>
</dbReference>
<feature type="domain" description="HTH marR-type" evidence="4">
    <location>
        <begin position="4"/>
        <end position="136"/>
    </location>
</feature>
<keyword evidence="1" id="KW-0805">Transcription regulation</keyword>
<evidence type="ECO:0000313" key="5">
    <source>
        <dbReference type="EMBL" id="TYS64270.1"/>
    </source>
</evidence>
<evidence type="ECO:0000256" key="1">
    <source>
        <dbReference type="ARBA" id="ARBA00023015"/>
    </source>
</evidence>
<dbReference type="InterPro" id="IPR036388">
    <property type="entry name" value="WH-like_DNA-bd_sf"/>
</dbReference>
<dbReference type="AlphaFoldDB" id="A0A5D4SLZ3"/>
<dbReference type="SMART" id="SM00347">
    <property type="entry name" value="HTH_MARR"/>
    <property type="match status" value="1"/>
</dbReference>
<organism evidence="5 6">
    <name type="scientific">Bacillus infantis</name>
    <dbReference type="NCBI Taxonomy" id="324767"/>
    <lineage>
        <taxon>Bacteria</taxon>
        <taxon>Bacillati</taxon>
        <taxon>Bacillota</taxon>
        <taxon>Bacilli</taxon>
        <taxon>Bacillales</taxon>
        <taxon>Bacillaceae</taxon>
        <taxon>Bacillus</taxon>
    </lineage>
</organism>
<dbReference type="GO" id="GO:0003700">
    <property type="term" value="F:DNA-binding transcription factor activity"/>
    <property type="evidence" value="ECO:0007669"/>
    <property type="project" value="InterPro"/>
</dbReference>
<dbReference type="EMBL" id="VTES01000003">
    <property type="protein sequence ID" value="TYS64270.1"/>
    <property type="molecule type" value="Genomic_DNA"/>
</dbReference>
<protein>
    <submittedName>
        <fullName evidence="5">MarR family transcriptional regulator</fullName>
    </submittedName>
</protein>
<dbReference type="PROSITE" id="PS50995">
    <property type="entry name" value="HTH_MARR_2"/>
    <property type="match status" value="1"/>
</dbReference>
<dbReference type="Pfam" id="PF01047">
    <property type="entry name" value="MarR"/>
    <property type="match status" value="1"/>
</dbReference>
<dbReference type="GeneID" id="97352063"/>
<proteinExistence type="predicted"/>
<dbReference type="RefSeq" id="WP_009794592.1">
    <property type="nucleotide sequence ID" value="NZ_CP160000.1"/>
</dbReference>
<comment type="caution">
    <text evidence="5">The sequence shown here is derived from an EMBL/GenBank/DDBJ whole genome shotgun (WGS) entry which is preliminary data.</text>
</comment>
<dbReference type="InterPro" id="IPR039422">
    <property type="entry name" value="MarR/SlyA-like"/>
</dbReference>
<gene>
    <name evidence="5" type="ORF">FZD47_12410</name>
</gene>
<dbReference type="PANTHER" id="PTHR33164">
    <property type="entry name" value="TRANSCRIPTIONAL REGULATOR, MARR FAMILY"/>
    <property type="match status" value="1"/>
</dbReference>
<dbReference type="GO" id="GO:0003677">
    <property type="term" value="F:DNA binding"/>
    <property type="evidence" value="ECO:0007669"/>
    <property type="project" value="UniProtKB-KW"/>
</dbReference>
<evidence type="ECO:0000256" key="2">
    <source>
        <dbReference type="ARBA" id="ARBA00023125"/>
    </source>
</evidence>
<evidence type="ECO:0000313" key="6">
    <source>
        <dbReference type="Proteomes" id="UP000323732"/>
    </source>
</evidence>